<dbReference type="InterPro" id="IPR025736">
    <property type="entry name" value="PucR_C-HTH_dom"/>
</dbReference>
<evidence type="ECO:0000256" key="1">
    <source>
        <dbReference type="ARBA" id="ARBA00006754"/>
    </source>
</evidence>
<dbReference type="Pfam" id="PF14361">
    <property type="entry name" value="RsbRD_N"/>
    <property type="match status" value="1"/>
</dbReference>
<evidence type="ECO:0000259" key="3">
    <source>
        <dbReference type="Pfam" id="PF14361"/>
    </source>
</evidence>
<evidence type="ECO:0008006" key="7">
    <source>
        <dbReference type="Google" id="ProtNLM"/>
    </source>
</evidence>
<keyword evidence="6" id="KW-1185">Reference proteome</keyword>
<dbReference type="PANTHER" id="PTHR33744:SF1">
    <property type="entry name" value="DNA-BINDING TRANSCRIPTIONAL ACTIVATOR ADER"/>
    <property type="match status" value="1"/>
</dbReference>
<feature type="domain" description="PucR C-terminal helix-turn-helix" evidence="2">
    <location>
        <begin position="348"/>
        <end position="403"/>
    </location>
</feature>
<evidence type="ECO:0000259" key="4">
    <source>
        <dbReference type="Pfam" id="PF17853"/>
    </source>
</evidence>
<gene>
    <name evidence="5" type="ORF">HF999_08865</name>
</gene>
<organism evidence="5 6">
    <name type="scientific">Tsukamurella spumae</name>
    <dbReference type="NCBI Taxonomy" id="44753"/>
    <lineage>
        <taxon>Bacteria</taxon>
        <taxon>Bacillati</taxon>
        <taxon>Actinomycetota</taxon>
        <taxon>Actinomycetes</taxon>
        <taxon>Mycobacteriales</taxon>
        <taxon>Tsukamurellaceae</taxon>
        <taxon>Tsukamurella</taxon>
    </lineage>
</organism>
<dbReference type="AlphaFoldDB" id="A0A846X3N7"/>
<feature type="domain" description="CdaR GGDEF-like" evidence="4">
    <location>
        <begin position="189"/>
        <end position="298"/>
    </location>
</feature>
<sequence length="413" mass="44587">MSLRTKPVVVTALSPPARRWLAEFARAGENEQALDTMVRDVDDAIVAALPEIDEPLLRAELDASTRAHWRGVLGNATRETITIRPGEETHDLARTMARRGHELRVLLAVYRVGQSAAWELFTTTAAAEIPDAEVRSEVLLHFWPRTTQWLDVSIEAMIGTFVAEREQWQRGALARQAATVEALLSGQDVDPADASAALGYPVNPVHTAYTLWADEGVLDADVQRHLERAGLAVHRAVGGEHRLALRTGARSLRCWSTGSTVPDPPDLPPTVRCALGTAHPGIDGFRTSAAESAAALEVAQRTGRRIVAYRDVELACLAHGIAGPTGADTLIRRELGDLAAATDSAARLRETALAYLGAGGDAKAAGESLILHPNTVRYRIRQVEQLLGHSIDERRVYVELALHAVKTFGAGPA</sequence>
<dbReference type="Gene3D" id="1.10.10.2840">
    <property type="entry name" value="PucR C-terminal helix-turn-helix domain"/>
    <property type="match status" value="1"/>
</dbReference>
<protein>
    <recommendedName>
        <fullName evidence="7">PucR family transcriptional regulator</fullName>
    </recommendedName>
</protein>
<dbReference type="InterPro" id="IPR042070">
    <property type="entry name" value="PucR_C-HTH_sf"/>
</dbReference>
<dbReference type="Pfam" id="PF13556">
    <property type="entry name" value="HTH_30"/>
    <property type="match status" value="1"/>
</dbReference>
<evidence type="ECO:0000313" key="5">
    <source>
        <dbReference type="EMBL" id="NKY18480.1"/>
    </source>
</evidence>
<comment type="similarity">
    <text evidence="1">Belongs to the CdaR family.</text>
</comment>
<reference evidence="5 6" key="1">
    <citation type="submission" date="2020-04" db="EMBL/GenBank/DDBJ databases">
        <title>MicrobeNet Type strains.</title>
        <authorList>
            <person name="Nicholson A.C."/>
        </authorList>
    </citation>
    <scope>NUCLEOTIDE SEQUENCE [LARGE SCALE GENOMIC DNA]</scope>
    <source>
        <strain evidence="5 6">DSM 44113</strain>
    </source>
</reference>
<feature type="domain" description="RsbT co-antagonist protein RsbRD N-terminal" evidence="3">
    <location>
        <begin position="35"/>
        <end position="175"/>
    </location>
</feature>
<accession>A0A846X3N7</accession>
<dbReference type="PANTHER" id="PTHR33744">
    <property type="entry name" value="CARBOHYDRATE DIACID REGULATOR"/>
    <property type="match status" value="1"/>
</dbReference>
<name>A0A846X3N7_9ACTN</name>
<dbReference type="InterPro" id="IPR041522">
    <property type="entry name" value="CdaR_GGDEF"/>
</dbReference>
<dbReference type="EMBL" id="JAAXOQ010000009">
    <property type="protein sequence ID" value="NKY18480.1"/>
    <property type="molecule type" value="Genomic_DNA"/>
</dbReference>
<dbReference type="Pfam" id="PF17853">
    <property type="entry name" value="GGDEF_2"/>
    <property type="match status" value="1"/>
</dbReference>
<proteinExistence type="inferred from homology"/>
<evidence type="ECO:0000259" key="2">
    <source>
        <dbReference type="Pfam" id="PF13556"/>
    </source>
</evidence>
<comment type="caution">
    <text evidence="5">The sequence shown here is derived from an EMBL/GenBank/DDBJ whole genome shotgun (WGS) entry which is preliminary data.</text>
</comment>
<dbReference type="InterPro" id="IPR051448">
    <property type="entry name" value="CdaR-like_regulators"/>
</dbReference>
<evidence type="ECO:0000313" key="6">
    <source>
        <dbReference type="Proteomes" id="UP000582646"/>
    </source>
</evidence>
<dbReference type="InterPro" id="IPR025751">
    <property type="entry name" value="RsbRD_N_dom"/>
</dbReference>
<dbReference type="Proteomes" id="UP000582646">
    <property type="component" value="Unassembled WGS sequence"/>
</dbReference>
<dbReference type="RefSeq" id="WP_139057887.1">
    <property type="nucleotide sequence ID" value="NZ_BAAAKS010000015.1"/>
</dbReference>